<feature type="compositionally biased region" description="Basic and acidic residues" evidence="1">
    <location>
        <begin position="200"/>
        <end position="214"/>
    </location>
</feature>
<reference evidence="3" key="1">
    <citation type="submission" date="2025-08" db="UniProtKB">
        <authorList>
            <consortium name="RefSeq"/>
        </authorList>
    </citation>
    <scope>IDENTIFICATION</scope>
    <source>
        <tissue evidence="3">Liver</tissue>
    </source>
</reference>
<proteinExistence type="predicted"/>
<accession>A0ABM2WYR3</accession>
<feature type="region of interest" description="Disordered" evidence="1">
    <location>
        <begin position="82"/>
        <end position="101"/>
    </location>
</feature>
<feature type="compositionally biased region" description="Polar residues" evidence="1">
    <location>
        <begin position="171"/>
        <end position="181"/>
    </location>
</feature>
<gene>
    <name evidence="3" type="primary">LOC121137517</name>
</gene>
<feature type="region of interest" description="Disordered" evidence="1">
    <location>
        <begin position="122"/>
        <end position="154"/>
    </location>
</feature>
<evidence type="ECO:0000313" key="3">
    <source>
        <dbReference type="RefSeq" id="XP_040595820.1"/>
    </source>
</evidence>
<feature type="region of interest" description="Disordered" evidence="1">
    <location>
        <begin position="1"/>
        <end position="25"/>
    </location>
</feature>
<sequence length="234" mass="25552">MAIWDTHPRSSMGIPAPPLHSGPRPSWVSQTLRCCHLGRQGTRAACVMGVGNKDAQDPEPRAPAVPIATIFSLESQCPTVHVSQDCPKPVPELPSTSAPLRRRNPRLSFRDESAFPAQLRAYTPTRPSPQADAHQLHTSRSRLRAERGSLMPATCRPERSETCWFASSTSSPLAVSQNKSGPTRAHLKPSARKAGAGGSHSREDRDAEWRDRGQRAPNESSSVFSCPGWLQLLI</sequence>
<evidence type="ECO:0000313" key="2">
    <source>
        <dbReference type="Proteomes" id="UP000886700"/>
    </source>
</evidence>
<dbReference type="Proteomes" id="UP000886700">
    <property type="component" value="Unplaced"/>
</dbReference>
<name>A0ABM2WYR3_MESAU</name>
<feature type="region of interest" description="Disordered" evidence="1">
    <location>
        <begin position="171"/>
        <end position="224"/>
    </location>
</feature>
<organism evidence="2 3">
    <name type="scientific">Mesocricetus auratus</name>
    <name type="common">Golden hamster</name>
    <dbReference type="NCBI Taxonomy" id="10036"/>
    <lineage>
        <taxon>Eukaryota</taxon>
        <taxon>Metazoa</taxon>
        <taxon>Chordata</taxon>
        <taxon>Craniata</taxon>
        <taxon>Vertebrata</taxon>
        <taxon>Euteleostomi</taxon>
        <taxon>Mammalia</taxon>
        <taxon>Eutheria</taxon>
        <taxon>Euarchontoglires</taxon>
        <taxon>Glires</taxon>
        <taxon>Rodentia</taxon>
        <taxon>Myomorpha</taxon>
        <taxon>Muroidea</taxon>
        <taxon>Cricetidae</taxon>
        <taxon>Cricetinae</taxon>
        <taxon>Mesocricetus</taxon>
    </lineage>
</organism>
<evidence type="ECO:0000256" key="1">
    <source>
        <dbReference type="SAM" id="MobiDB-lite"/>
    </source>
</evidence>
<protein>
    <submittedName>
        <fullName evidence="3">Uncharacterized protein LOC121137517</fullName>
    </submittedName>
</protein>
<dbReference type="GeneID" id="121137517"/>
<keyword evidence="2" id="KW-1185">Reference proteome</keyword>
<dbReference type="RefSeq" id="XP_040595820.1">
    <property type="nucleotide sequence ID" value="XM_040739886.1"/>
</dbReference>